<gene>
    <name evidence="5" type="ORF">O7M46_09835</name>
</gene>
<dbReference type="Pfam" id="PF02894">
    <property type="entry name" value="GFO_IDH_MocA_C"/>
    <property type="match status" value="1"/>
</dbReference>
<feature type="domain" description="Gfo/Idh/MocA-like oxidoreductase C-terminal" evidence="4">
    <location>
        <begin position="133"/>
        <end position="346"/>
    </location>
</feature>
<reference evidence="5 6" key="1">
    <citation type="submission" date="2022-12" db="EMBL/GenBank/DDBJ databases">
        <title>Genome sequence of Pasteurellaceae Bisgaard Taxon 45.</title>
        <authorList>
            <person name="Foggin C."/>
            <person name="Rosen L.E."/>
            <person name="Henton M."/>
            <person name="Buys A."/>
            <person name="Floyd T."/>
            <person name="Turner A.D."/>
            <person name="Tarbin J."/>
            <person name="Lloyd A.S."/>
            <person name="Chaitezvi C."/>
            <person name="Ellis R.J."/>
            <person name="Roberts H.C."/>
            <person name="Dastjerdi A."/>
            <person name="Nunez A."/>
            <person name="Van Vliet A.H."/>
            <person name="Steinbach F."/>
        </authorList>
    </citation>
    <scope>NUCLEOTIDE SEQUENCE [LARGE SCALE GENOMIC DNA]</scope>
    <source>
        <strain evidence="5 6">VF20HR</strain>
    </source>
</reference>
<proteinExistence type="inferred from homology"/>
<protein>
    <submittedName>
        <fullName evidence="5">Gfo/Idh/MocA family oxidoreductase</fullName>
    </submittedName>
</protein>
<evidence type="ECO:0000256" key="2">
    <source>
        <dbReference type="ARBA" id="ARBA00023002"/>
    </source>
</evidence>
<dbReference type="SUPFAM" id="SSF55347">
    <property type="entry name" value="Glyceraldehyde-3-phosphate dehydrogenase-like, C-terminal domain"/>
    <property type="match status" value="1"/>
</dbReference>
<dbReference type="Gene3D" id="3.30.360.10">
    <property type="entry name" value="Dihydrodipicolinate Reductase, domain 2"/>
    <property type="match status" value="1"/>
</dbReference>
<evidence type="ECO:0000259" key="3">
    <source>
        <dbReference type="Pfam" id="PF01408"/>
    </source>
</evidence>
<dbReference type="SUPFAM" id="SSF51735">
    <property type="entry name" value="NAD(P)-binding Rossmann-fold domains"/>
    <property type="match status" value="1"/>
</dbReference>
<dbReference type="InterPro" id="IPR036291">
    <property type="entry name" value="NAD(P)-bd_dom_sf"/>
</dbReference>
<organism evidence="5 6">
    <name type="scientific">Bisgaard Taxon 45</name>
    <dbReference type="NCBI Taxonomy" id="304289"/>
    <lineage>
        <taxon>Bacteria</taxon>
        <taxon>Pseudomonadati</taxon>
        <taxon>Pseudomonadota</taxon>
        <taxon>Gammaproteobacteria</taxon>
        <taxon>Pasteurellales</taxon>
        <taxon>Pasteurellaceae</taxon>
    </lineage>
</organism>
<evidence type="ECO:0000313" key="6">
    <source>
        <dbReference type="Proteomes" id="UP001224083"/>
    </source>
</evidence>
<name>A0ABT9KGR8_9PAST</name>
<keyword evidence="2" id="KW-0560">Oxidoreductase</keyword>
<dbReference type="Gene3D" id="3.40.50.720">
    <property type="entry name" value="NAD(P)-binding Rossmann-like Domain"/>
    <property type="match status" value="1"/>
</dbReference>
<dbReference type="Proteomes" id="UP001224083">
    <property type="component" value="Unassembled WGS sequence"/>
</dbReference>
<dbReference type="PANTHER" id="PTHR43708">
    <property type="entry name" value="CONSERVED EXPRESSED OXIDOREDUCTASE (EUROFUNG)"/>
    <property type="match status" value="1"/>
</dbReference>
<comment type="similarity">
    <text evidence="1">Belongs to the Gfo/Idh/MocA family.</text>
</comment>
<feature type="domain" description="Gfo/Idh/MocA-like oxidoreductase N-terminal" evidence="3">
    <location>
        <begin position="5"/>
        <end position="120"/>
    </location>
</feature>
<dbReference type="Pfam" id="PF01408">
    <property type="entry name" value="GFO_IDH_MocA"/>
    <property type="match status" value="1"/>
</dbReference>
<dbReference type="PANTHER" id="PTHR43708:SF5">
    <property type="entry name" value="CONSERVED EXPRESSED OXIDOREDUCTASE (EUROFUNG)-RELATED"/>
    <property type="match status" value="1"/>
</dbReference>
<comment type="caution">
    <text evidence="5">The sequence shown here is derived from an EMBL/GenBank/DDBJ whole genome shotgun (WGS) entry which is preliminary data.</text>
</comment>
<keyword evidence="6" id="KW-1185">Reference proteome</keyword>
<dbReference type="InterPro" id="IPR000683">
    <property type="entry name" value="Gfo/Idh/MocA-like_OxRdtase_N"/>
</dbReference>
<dbReference type="InterPro" id="IPR051317">
    <property type="entry name" value="Gfo/Idh/MocA_oxidoreduct"/>
</dbReference>
<evidence type="ECO:0000259" key="4">
    <source>
        <dbReference type="Pfam" id="PF02894"/>
    </source>
</evidence>
<dbReference type="InterPro" id="IPR004104">
    <property type="entry name" value="Gfo/Idh/MocA-like_OxRdtase_C"/>
</dbReference>
<evidence type="ECO:0000256" key="1">
    <source>
        <dbReference type="ARBA" id="ARBA00010928"/>
    </source>
</evidence>
<accession>A0ABT9KGR8</accession>
<sequence length="349" mass="39163">MSHVINVGIAGFGMSAQTFHAPFLDLDPRFNIKKVFERSSEKSKMSYPYVEVVHDFNDLLTEDIDLIIITTPNQTHYALAQKAILVGKHVVVEKPLAITSQQAIELDKLAEAQDVVLSVYQNRRWDNGALTVKKLIAENTLGDIVEYEIRYERYSPHKNKKAWKETGEFGTGLVYDLGVHLLDEVVDLFGMPKALYADVTKQNPASGSDDSFRITLYYADKKVTLSSTKYARETAPHIILQGKLGSYIKPTLDNQEKLLLAGNKPETGWNKEPEQDWGILHTEIDGVVIRKKIASIPGNYHAYYDNIYAVLTEDAALLVTAKQAITVLKLIEKVYESATLGQKINLAHL</sequence>
<evidence type="ECO:0000313" key="5">
    <source>
        <dbReference type="EMBL" id="MDP9501256.1"/>
    </source>
</evidence>
<dbReference type="EMBL" id="JAQAHH010000009">
    <property type="protein sequence ID" value="MDP9501256.1"/>
    <property type="molecule type" value="Genomic_DNA"/>
</dbReference>